<evidence type="ECO:0000256" key="3">
    <source>
        <dbReference type="SAM" id="MobiDB-lite"/>
    </source>
</evidence>
<dbReference type="EMBL" id="CP042582">
    <property type="protein sequence ID" value="QEX24338.1"/>
    <property type="molecule type" value="Genomic_DNA"/>
</dbReference>
<dbReference type="KEGG" id="hadh:FRZ61_42790"/>
<dbReference type="AlphaFoldDB" id="A0A5J6N2Y0"/>
<comment type="function">
    <text evidence="2">Involved in fatty acylation of protoxin at internal lysine residues, thereby converting it to the active toxin.</text>
</comment>
<evidence type="ECO:0000256" key="2">
    <source>
        <dbReference type="RuleBase" id="RU368102"/>
    </source>
</evidence>
<dbReference type="Pfam" id="PF02794">
    <property type="entry name" value="HlyC"/>
    <property type="match status" value="1"/>
</dbReference>
<reference evidence="4 5" key="1">
    <citation type="submission" date="2019-08" db="EMBL/GenBank/DDBJ databases">
        <title>Hyperibacter terrae gen. nov., sp. nov. and Hyperibacter viscosus sp. nov., two new members in the family Rhodospirillaceae isolated from the rhizosphere of Hypericum perforatum.</title>
        <authorList>
            <person name="Noviana Z."/>
        </authorList>
    </citation>
    <scope>NUCLEOTIDE SEQUENCE [LARGE SCALE GENOMIC DNA]</scope>
    <source>
        <strain evidence="4 5">R5959</strain>
    </source>
</reference>
<feature type="compositionally biased region" description="Low complexity" evidence="3">
    <location>
        <begin position="29"/>
        <end position="50"/>
    </location>
</feature>
<comment type="similarity">
    <text evidence="1 2">Belongs to the RTX toxin acyltransferase family.</text>
</comment>
<dbReference type="GO" id="GO:0005737">
    <property type="term" value="C:cytoplasm"/>
    <property type="evidence" value="ECO:0007669"/>
    <property type="project" value="UniProtKB-SubCell"/>
</dbReference>
<gene>
    <name evidence="4" type="ORF">FRZ61_42790</name>
</gene>
<evidence type="ECO:0000313" key="4">
    <source>
        <dbReference type="EMBL" id="QEX24338.1"/>
    </source>
</evidence>
<sequence>MEPPKPKRPPGAPQPQPQRPGAPRPGPRNPAAANPAAAKRPAGGPAAPRAIPNVQGTAFLGSDIAPVPAAEGKEPLVSRKLPNRVLALGLATELLHTRPPFSNFRFGKLTGVIRGQIRRGHYLFTFRGKQPVGYIGWAECDQKVAEAWMERSYIPTYQECTGGDSCVLITFVSPGTTVTLHLIREARRLYPDRPIYFMREYENGKKRKATVLNRFFERGEKGENS</sequence>
<dbReference type="GO" id="GO:0031640">
    <property type="term" value="P:killing of cells of another organism"/>
    <property type="evidence" value="ECO:0007669"/>
    <property type="project" value="UniProtKB-KW"/>
</dbReference>
<dbReference type="GO" id="GO:0016746">
    <property type="term" value="F:acyltransferase activity"/>
    <property type="evidence" value="ECO:0007669"/>
    <property type="project" value="UniProtKB-UniRule"/>
</dbReference>
<name>A0A5J6N2Y0_9PROT</name>
<dbReference type="RefSeq" id="WP_151119625.1">
    <property type="nucleotide sequence ID" value="NZ_CP042582.1"/>
</dbReference>
<proteinExistence type="inferred from homology"/>
<dbReference type="GO" id="GO:0009404">
    <property type="term" value="P:toxin metabolic process"/>
    <property type="evidence" value="ECO:0007669"/>
    <property type="project" value="UniProtKB-UniRule"/>
</dbReference>
<dbReference type="Proteomes" id="UP000325797">
    <property type="component" value="Chromosome"/>
</dbReference>
<feature type="compositionally biased region" description="Pro residues" evidence="3">
    <location>
        <begin position="1"/>
        <end position="28"/>
    </location>
</feature>
<evidence type="ECO:0000256" key="1">
    <source>
        <dbReference type="ARBA" id="ARBA00005686"/>
    </source>
</evidence>
<comment type="subcellular location">
    <subcellularLocation>
        <location evidence="2">Cytoplasm</location>
    </subcellularLocation>
</comment>
<accession>A0A5J6N2Y0</accession>
<keyword evidence="2" id="KW-0204">Cytolysis</keyword>
<dbReference type="EC" id="2.3.1.-" evidence="2"/>
<protein>
    <recommendedName>
        <fullName evidence="2">RTX toxin-activating lysine-acyltransferase</fullName>
        <ecNumber evidence="2">2.3.1.-</ecNumber>
    </recommendedName>
</protein>
<keyword evidence="5" id="KW-1185">Reference proteome</keyword>
<evidence type="ECO:0000313" key="5">
    <source>
        <dbReference type="Proteomes" id="UP000325797"/>
    </source>
</evidence>
<keyword evidence="2" id="KW-0963">Cytoplasm</keyword>
<keyword evidence="2" id="KW-0808">Transferase</keyword>
<dbReference type="OrthoDB" id="8002235at2"/>
<feature type="region of interest" description="Disordered" evidence="3">
    <location>
        <begin position="1"/>
        <end position="51"/>
    </location>
</feature>
<organism evidence="4 5">
    <name type="scientific">Hypericibacter adhaerens</name>
    <dbReference type="NCBI Taxonomy" id="2602016"/>
    <lineage>
        <taxon>Bacteria</taxon>
        <taxon>Pseudomonadati</taxon>
        <taxon>Pseudomonadota</taxon>
        <taxon>Alphaproteobacteria</taxon>
        <taxon>Rhodospirillales</taxon>
        <taxon>Dongiaceae</taxon>
        <taxon>Hypericibacter</taxon>
    </lineage>
</organism>
<keyword evidence="2" id="KW-0012">Acyltransferase</keyword>
<dbReference type="InterPro" id="IPR003996">
    <property type="entry name" value="RTX_toxin-activating_protC_bac"/>
</dbReference>